<dbReference type="EMBL" id="VEPZ02001320">
    <property type="protein sequence ID" value="KAE8680896.1"/>
    <property type="molecule type" value="Genomic_DNA"/>
</dbReference>
<name>A0A6A2YNH2_HIBSY</name>
<dbReference type="PANTHER" id="PTHR47723:SF19">
    <property type="entry name" value="POLYNUCLEOTIDYL TRANSFERASE, RIBONUCLEASE H-LIKE SUPERFAMILY PROTEIN"/>
    <property type="match status" value="1"/>
</dbReference>
<dbReference type="PANTHER" id="PTHR47723">
    <property type="entry name" value="OS05G0353850 PROTEIN"/>
    <property type="match status" value="1"/>
</dbReference>
<dbReference type="SUPFAM" id="SSF56672">
    <property type="entry name" value="DNA/RNA polymerases"/>
    <property type="match status" value="1"/>
</dbReference>
<dbReference type="InterPro" id="IPR053151">
    <property type="entry name" value="RNase_H-like"/>
</dbReference>
<feature type="domain" description="Reverse transcriptase Ty1/copia-type" evidence="1">
    <location>
        <begin position="18"/>
        <end position="147"/>
    </location>
</feature>
<evidence type="ECO:0000313" key="3">
    <source>
        <dbReference type="Proteomes" id="UP000436088"/>
    </source>
</evidence>
<reference evidence="2" key="1">
    <citation type="submission" date="2019-09" db="EMBL/GenBank/DDBJ databases">
        <title>Draft genome information of white flower Hibiscus syriacus.</title>
        <authorList>
            <person name="Kim Y.-M."/>
        </authorList>
    </citation>
    <scope>NUCLEOTIDE SEQUENCE [LARGE SCALE GENOMIC DNA]</scope>
    <source>
        <strain evidence="2">YM2019G1</strain>
    </source>
</reference>
<proteinExistence type="predicted"/>
<dbReference type="InterPro" id="IPR013103">
    <property type="entry name" value="RVT_2"/>
</dbReference>
<protein>
    <recommendedName>
        <fullName evidence="1">Reverse transcriptase Ty1/copia-type domain-containing protein</fullName>
    </recommendedName>
</protein>
<comment type="caution">
    <text evidence="2">The sequence shown here is derived from an EMBL/GenBank/DDBJ whole genome shotgun (WGS) entry which is preliminary data.</text>
</comment>
<dbReference type="AlphaFoldDB" id="A0A6A2YNH2"/>
<sequence length="365" mass="42451">MWSKTGQFFLPKVRSKERLKKSLYGLKQAPRQWYKKFDSFMSSSGFTICQVDHCCYIKRFDNSFIILLLYVDDMLVAVSDMQEIIYLKQKLSKQFAMKDLGAAKHILGMRIKRNTKSRTLMLSQAEYINKVLFRFNMQDANPVSTPLGVHFRLSKEQSPKTEEERAYMVKVSYASAIGSLMYAMVCTKPDIAQAVRAVSRYMNNPGKREYVDISQRTVNVPYVQLDLRMQTTFFDNVRNAVVFDNPLEDSRSILDRSRRLVELMHKAIEKNEQPQSLRMDNMNRAYQWMPPPEGWYKANTDEARKKTDGKAACGGLIRGLTGEWKLGFKNIRRNMFSYRGGNVGCIHRTAVRMGQRNTITDRRDR</sequence>
<dbReference type="Pfam" id="PF07727">
    <property type="entry name" value="RVT_2"/>
    <property type="match status" value="1"/>
</dbReference>
<evidence type="ECO:0000259" key="1">
    <source>
        <dbReference type="Pfam" id="PF07727"/>
    </source>
</evidence>
<evidence type="ECO:0000313" key="2">
    <source>
        <dbReference type="EMBL" id="KAE8680896.1"/>
    </source>
</evidence>
<gene>
    <name evidence="2" type="ORF">F3Y22_tig00111366pilonHSYRG00299</name>
</gene>
<accession>A0A6A2YNH2</accession>
<organism evidence="2 3">
    <name type="scientific">Hibiscus syriacus</name>
    <name type="common">Rose of Sharon</name>
    <dbReference type="NCBI Taxonomy" id="106335"/>
    <lineage>
        <taxon>Eukaryota</taxon>
        <taxon>Viridiplantae</taxon>
        <taxon>Streptophyta</taxon>
        <taxon>Embryophyta</taxon>
        <taxon>Tracheophyta</taxon>
        <taxon>Spermatophyta</taxon>
        <taxon>Magnoliopsida</taxon>
        <taxon>eudicotyledons</taxon>
        <taxon>Gunneridae</taxon>
        <taxon>Pentapetalae</taxon>
        <taxon>rosids</taxon>
        <taxon>malvids</taxon>
        <taxon>Malvales</taxon>
        <taxon>Malvaceae</taxon>
        <taxon>Malvoideae</taxon>
        <taxon>Hibiscus</taxon>
    </lineage>
</organism>
<keyword evidence="3" id="KW-1185">Reference proteome</keyword>
<dbReference type="Proteomes" id="UP000436088">
    <property type="component" value="Unassembled WGS sequence"/>
</dbReference>
<dbReference type="InterPro" id="IPR043502">
    <property type="entry name" value="DNA/RNA_pol_sf"/>
</dbReference>